<gene>
    <name evidence="2" type="ORF">KI387_008446</name>
</gene>
<name>A0AA38CTL7_TAXCH</name>
<feature type="region of interest" description="Disordered" evidence="1">
    <location>
        <begin position="35"/>
        <end position="69"/>
    </location>
</feature>
<evidence type="ECO:0000313" key="3">
    <source>
        <dbReference type="Proteomes" id="UP000824469"/>
    </source>
</evidence>
<proteinExistence type="predicted"/>
<dbReference type="EMBL" id="JAHRHJ020000008">
    <property type="protein sequence ID" value="KAH9304042.1"/>
    <property type="molecule type" value="Genomic_DNA"/>
</dbReference>
<keyword evidence="3" id="KW-1185">Reference proteome</keyword>
<reference evidence="2 3" key="1">
    <citation type="journal article" date="2021" name="Nat. Plants">
        <title>The Taxus genome provides insights into paclitaxel biosynthesis.</title>
        <authorList>
            <person name="Xiong X."/>
            <person name="Gou J."/>
            <person name="Liao Q."/>
            <person name="Li Y."/>
            <person name="Zhou Q."/>
            <person name="Bi G."/>
            <person name="Li C."/>
            <person name="Du R."/>
            <person name="Wang X."/>
            <person name="Sun T."/>
            <person name="Guo L."/>
            <person name="Liang H."/>
            <person name="Lu P."/>
            <person name="Wu Y."/>
            <person name="Zhang Z."/>
            <person name="Ro D.K."/>
            <person name="Shang Y."/>
            <person name="Huang S."/>
            <person name="Yan J."/>
        </authorList>
    </citation>
    <scope>NUCLEOTIDE SEQUENCE [LARGE SCALE GENOMIC DNA]</scope>
    <source>
        <strain evidence="2">Ta-2019</strain>
    </source>
</reference>
<evidence type="ECO:0000256" key="1">
    <source>
        <dbReference type="SAM" id="MobiDB-lite"/>
    </source>
</evidence>
<feature type="non-terminal residue" evidence="2">
    <location>
        <position position="182"/>
    </location>
</feature>
<organism evidence="2 3">
    <name type="scientific">Taxus chinensis</name>
    <name type="common">Chinese yew</name>
    <name type="synonym">Taxus wallichiana var. chinensis</name>
    <dbReference type="NCBI Taxonomy" id="29808"/>
    <lineage>
        <taxon>Eukaryota</taxon>
        <taxon>Viridiplantae</taxon>
        <taxon>Streptophyta</taxon>
        <taxon>Embryophyta</taxon>
        <taxon>Tracheophyta</taxon>
        <taxon>Spermatophyta</taxon>
        <taxon>Pinopsida</taxon>
        <taxon>Pinidae</taxon>
        <taxon>Conifers II</taxon>
        <taxon>Cupressales</taxon>
        <taxon>Taxaceae</taxon>
        <taxon>Taxus</taxon>
    </lineage>
</organism>
<dbReference type="AlphaFoldDB" id="A0AA38CTL7"/>
<feature type="non-terminal residue" evidence="2">
    <location>
        <position position="1"/>
    </location>
</feature>
<comment type="caution">
    <text evidence="2">The sequence shown here is derived from an EMBL/GenBank/DDBJ whole genome shotgun (WGS) entry which is preliminary data.</text>
</comment>
<dbReference type="Proteomes" id="UP000824469">
    <property type="component" value="Unassembled WGS sequence"/>
</dbReference>
<evidence type="ECO:0000313" key="2">
    <source>
        <dbReference type="EMBL" id="KAH9304042.1"/>
    </source>
</evidence>
<protein>
    <submittedName>
        <fullName evidence="2">Uncharacterized protein</fullName>
    </submittedName>
</protein>
<accession>A0AA38CTL7</accession>
<sequence>HPPYLVHRHFSLQSQIQDLQLKLQAKIQLENAEDLRQAQHAQQTPHEDPYHFSLPPSRERGHDHSFSSRGCDHSYLGRTSYDRGTPGKSSRHFPFLFLEEIEKVPQTPMSNPVPTPGTPECKFWRQHRLSLLERAIEKATKEFQALLQEEEYTPSIDTYEEVVERLIMDKAYEQYEAEHNAE</sequence>
<feature type="compositionally biased region" description="Basic and acidic residues" evidence="1">
    <location>
        <begin position="57"/>
        <end position="69"/>
    </location>
</feature>